<feature type="non-terminal residue" evidence="11">
    <location>
        <position position="1"/>
    </location>
</feature>
<name>A0A2G8KM87_STIJA</name>
<evidence type="ECO:0000256" key="9">
    <source>
        <dbReference type="SAM" id="MobiDB-lite"/>
    </source>
</evidence>
<dbReference type="SMART" id="SM00348">
    <property type="entry name" value="IRF"/>
    <property type="match status" value="1"/>
</dbReference>
<dbReference type="PRINTS" id="PR00267">
    <property type="entry name" value="INTFRNREGFCT"/>
</dbReference>
<dbReference type="STRING" id="307972.A0A2G8KM87"/>
<evidence type="ECO:0000256" key="2">
    <source>
        <dbReference type="ARBA" id="ARBA00022499"/>
    </source>
</evidence>
<keyword evidence="12" id="KW-1185">Reference proteome</keyword>
<evidence type="ECO:0000313" key="11">
    <source>
        <dbReference type="EMBL" id="PIK49134.1"/>
    </source>
</evidence>
<evidence type="ECO:0000256" key="7">
    <source>
        <dbReference type="ARBA" id="ARBA00023163"/>
    </source>
</evidence>
<dbReference type="AlphaFoldDB" id="A0A2G8KM87"/>
<dbReference type="EMBL" id="MRZV01000479">
    <property type="protein sequence ID" value="PIK49134.1"/>
    <property type="molecule type" value="Genomic_DNA"/>
</dbReference>
<dbReference type="PANTHER" id="PTHR11949">
    <property type="entry name" value="INTERFERON REGULATORY FACTOR"/>
    <property type="match status" value="1"/>
</dbReference>
<comment type="caution">
    <text evidence="11">The sequence shown here is derived from an EMBL/GenBank/DDBJ whole genome shotgun (WGS) entry which is preliminary data.</text>
</comment>
<keyword evidence="6" id="KW-0010">Activator</keyword>
<evidence type="ECO:0000313" key="12">
    <source>
        <dbReference type="Proteomes" id="UP000230750"/>
    </source>
</evidence>
<dbReference type="Pfam" id="PF00605">
    <property type="entry name" value="IRF"/>
    <property type="match status" value="1"/>
</dbReference>
<proteinExistence type="predicted"/>
<dbReference type="SUPFAM" id="SSF46785">
    <property type="entry name" value="Winged helix' DNA-binding domain"/>
    <property type="match status" value="1"/>
</dbReference>
<keyword evidence="2" id="KW-1017">Isopeptide bond</keyword>
<accession>A0A2G8KM87</accession>
<keyword evidence="3" id="KW-0832">Ubl conjugation</keyword>
<dbReference type="GO" id="GO:0000978">
    <property type="term" value="F:RNA polymerase II cis-regulatory region sequence-specific DNA binding"/>
    <property type="evidence" value="ECO:0007669"/>
    <property type="project" value="TreeGrafter"/>
</dbReference>
<dbReference type="FunFam" id="1.10.10.10:FF:000065">
    <property type="entry name" value="Interferon regulatory factor"/>
    <property type="match status" value="1"/>
</dbReference>
<dbReference type="Gene3D" id="1.10.10.10">
    <property type="entry name" value="Winged helix-like DNA-binding domain superfamily/Winged helix DNA-binding domain"/>
    <property type="match status" value="1"/>
</dbReference>
<sequence>DYYPRRYYQPTTRLPSTMPGIVLPQPSHMAAFQQPGSMFHQGVSYAAPHMSAVPSGYNPNSTHQYPRHHPPQPSQESILTKPPRPAERMRLRPWLTKMIEEQKIPGLEWEDKDKQTVKIPWKHAARHGWIKDRDASLFKAWAIHTKKYNPETDTPKANPKMWKANFRCAINSLPDIEELRDRGKTKGNDAYKVYRLIPRTKATKLKSAQASTMPTHHHKLTISTKEENHFQSPLSSPTSVTSLQPTTPLSIHPLAPKSNWYEGYLYQQQLQNYQNGNMPEADDYLSESGSNMTDEEIVDMVDEMIKDSPVQSPTTTIPSSPLEFDRNNNNVMWDNDVNHPLATFPLPLTQSLTSSIAPSTSLSSHNYSSTVYHPAIGIVKVEPSEDCSSSGYHRDPPPNYFDAVAATRTECIKEEPSPTYHKL</sequence>
<evidence type="ECO:0000259" key="10">
    <source>
        <dbReference type="PROSITE" id="PS51507"/>
    </source>
</evidence>
<keyword evidence="4" id="KW-0805">Transcription regulation</keyword>
<dbReference type="PROSITE" id="PS51507">
    <property type="entry name" value="IRF_2"/>
    <property type="match status" value="1"/>
</dbReference>
<comment type="subcellular location">
    <subcellularLocation>
        <location evidence="1">Nucleus</location>
    </subcellularLocation>
</comment>
<evidence type="ECO:0000256" key="8">
    <source>
        <dbReference type="ARBA" id="ARBA00023242"/>
    </source>
</evidence>
<feature type="region of interest" description="Disordered" evidence="9">
    <location>
        <begin position="50"/>
        <end position="86"/>
    </location>
</feature>
<dbReference type="InterPro" id="IPR019817">
    <property type="entry name" value="Interferon_reg_fac_CS"/>
</dbReference>
<keyword evidence="7" id="KW-0804">Transcription</keyword>
<evidence type="ECO:0000256" key="6">
    <source>
        <dbReference type="ARBA" id="ARBA00023159"/>
    </source>
</evidence>
<dbReference type="OrthoDB" id="6538197at2759"/>
<dbReference type="InterPro" id="IPR036390">
    <property type="entry name" value="WH_DNA-bd_sf"/>
</dbReference>
<dbReference type="InterPro" id="IPR001346">
    <property type="entry name" value="Interferon_reg_fact_DNA-bd_dom"/>
</dbReference>
<reference evidence="11 12" key="1">
    <citation type="journal article" date="2017" name="PLoS Biol.">
        <title>The sea cucumber genome provides insights into morphological evolution and visceral regeneration.</title>
        <authorList>
            <person name="Zhang X."/>
            <person name="Sun L."/>
            <person name="Yuan J."/>
            <person name="Sun Y."/>
            <person name="Gao Y."/>
            <person name="Zhang L."/>
            <person name="Li S."/>
            <person name="Dai H."/>
            <person name="Hamel J.F."/>
            <person name="Liu C."/>
            <person name="Yu Y."/>
            <person name="Liu S."/>
            <person name="Lin W."/>
            <person name="Guo K."/>
            <person name="Jin S."/>
            <person name="Xu P."/>
            <person name="Storey K.B."/>
            <person name="Huan P."/>
            <person name="Zhang T."/>
            <person name="Zhou Y."/>
            <person name="Zhang J."/>
            <person name="Lin C."/>
            <person name="Li X."/>
            <person name="Xing L."/>
            <person name="Huo D."/>
            <person name="Sun M."/>
            <person name="Wang L."/>
            <person name="Mercier A."/>
            <person name="Li F."/>
            <person name="Yang H."/>
            <person name="Xiang J."/>
        </authorList>
    </citation>
    <scope>NUCLEOTIDE SEQUENCE [LARGE SCALE GENOMIC DNA]</scope>
    <source>
        <strain evidence="11">Shaxun</strain>
        <tissue evidence="11">Muscle</tissue>
    </source>
</reference>
<evidence type="ECO:0000256" key="4">
    <source>
        <dbReference type="ARBA" id="ARBA00023015"/>
    </source>
</evidence>
<feature type="domain" description="IRF tryptophan pentad repeat" evidence="10">
    <location>
        <begin position="88"/>
        <end position="198"/>
    </location>
</feature>
<organism evidence="11 12">
    <name type="scientific">Stichopus japonicus</name>
    <name type="common">Sea cucumber</name>
    <dbReference type="NCBI Taxonomy" id="307972"/>
    <lineage>
        <taxon>Eukaryota</taxon>
        <taxon>Metazoa</taxon>
        <taxon>Echinodermata</taxon>
        <taxon>Eleutherozoa</taxon>
        <taxon>Echinozoa</taxon>
        <taxon>Holothuroidea</taxon>
        <taxon>Aspidochirotacea</taxon>
        <taxon>Aspidochirotida</taxon>
        <taxon>Stichopodidae</taxon>
        <taxon>Apostichopus</taxon>
    </lineage>
</organism>
<dbReference type="CDD" id="cd00103">
    <property type="entry name" value="IRF"/>
    <property type="match status" value="1"/>
</dbReference>
<evidence type="ECO:0000256" key="1">
    <source>
        <dbReference type="ARBA" id="ARBA00004123"/>
    </source>
</evidence>
<dbReference type="GO" id="GO:0005634">
    <property type="term" value="C:nucleus"/>
    <property type="evidence" value="ECO:0007669"/>
    <property type="project" value="UniProtKB-SubCell"/>
</dbReference>
<keyword evidence="5" id="KW-0238">DNA-binding</keyword>
<keyword evidence="8" id="KW-0539">Nucleus</keyword>
<dbReference type="GO" id="GO:0000981">
    <property type="term" value="F:DNA-binding transcription factor activity, RNA polymerase II-specific"/>
    <property type="evidence" value="ECO:0007669"/>
    <property type="project" value="TreeGrafter"/>
</dbReference>
<evidence type="ECO:0000256" key="3">
    <source>
        <dbReference type="ARBA" id="ARBA00022843"/>
    </source>
</evidence>
<protein>
    <recommendedName>
        <fullName evidence="10">IRF tryptophan pentad repeat domain-containing protein</fullName>
    </recommendedName>
</protein>
<evidence type="ECO:0000256" key="5">
    <source>
        <dbReference type="ARBA" id="ARBA00023125"/>
    </source>
</evidence>
<dbReference type="PANTHER" id="PTHR11949:SF17">
    <property type="entry name" value="IRF TRYPTOPHAN PENTAD REPEAT DOMAIN-CONTAINING PROTEIN"/>
    <property type="match status" value="1"/>
</dbReference>
<gene>
    <name evidence="11" type="ORF">BSL78_14003</name>
</gene>
<dbReference type="Proteomes" id="UP000230750">
    <property type="component" value="Unassembled WGS sequence"/>
</dbReference>
<dbReference type="InterPro" id="IPR036388">
    <property type="entry name" value="WH-like_DNA-bd_sf"/>
</dbReference>
<dbReference type="PROSITE" id="PS00601">
    <property type="entry name" value="IRF_1"/>
    <property type="match status" value="1"/>
</dbReference>
<dbReference type="GO" id="GO:0002376">
    <property type="term" value="P:immune system process"/>
    <property type="evidence" value="ECO:0007669"/>
    <property type="project" value="TreeGrafter"/>
</dbReference>